<evidence type="ECO:0000313" key="1">
    <source>
        <dbReference type="EMBL" id="MBC1188342.1"/>
    </source>
</evidence>
<evidence type="ECO:0000313" key="2">
    <source>
        <dbReference type="Proteomes" id="UP000607331"/>
    </source>
</evidence>
<protein>
    <submittedName>
        <fullName evidence="1">Uncharacterized protein</fullName>
    </submittedName>
</protein>
<dbReference type="EMBL" id="JABBJF010000029">
    <property type="protein sequence ID" value="MBC1188342.1"/>
    <property type="molecule type" value="Genomic_DNA"/>
</dbReference>
<dbReference type="Proteomes" id="UP000607331">
    <property type="component" value="Unassembled WGS sequence"/>
</dbReference>
<comment type="caution">
    <text evidence="1">The sequence shown here is derived from an EMBL/GenBank/DDBJ whole genome shotgun (WGS) entry which is preliminary data.</text>
</comment>
<organism evidence="1 2">
    <name type="scientific">Kluyvera sichuanensis</name>
    <dbReference type="NCBI Taxonomy" id="2725494"/>
    <lineage>
        <taxon>Bacteria</taxon>
        <taxon>Pseudomonadati</taxon>
        <taxon>Pseudomonadota</taxon>
        <taxon>Gammaproteobacteria</taxon>
        <taxon>Enterobacterales</taxon>
        <taxon>Enterobacteriaceae</taxon>
        <taxon>Kluyvera</taxon>
    </lineage>
</organism>
<dbReference type="RefSeq" id="WP_185669511.1">
    <property type="nucleotide sequence ID" value="NZ_JABBJF010000029.1"/>
</dbReference>
<proteinExistence type="predicted"/>
<keyword evidence="2" id="KW-1185">Reference proteome</keyword>
<reference evidence="1 2" key="1">
    <citation type="submission" date="2020-04" db="EMBL/GenBank/DDBJ databases">
        <title>The draft genome of Kluyvera sichuanensis strain SCKS090646.</title>
        <authorList>
            <person name="Wei L."/>
            <person name="Liu L."/>
            <person name="Feng Y."/>
            <person name="Zong Z."/>
        </authorList>
    </citation>
    <scope>NUCLEOTIDE SEQUENCE [LARGE SCALE GENOMIC DNA]</scope>
    <source>
        <strain evidence="1 2">090646</strain>
    </source>
</reference>
<accession>A0ABR6RYY4</accession>
<sequence length="175" mass="18665">MNLYLIDQKGGLTLQQGVSVVVEFDNGKTLELAESQQPLPAEIPDGIHIWGGRMPSASSTETAFSTLNVMPVASNGVIISPHHENNSTSGVGIVLFIAGADGALHQVKENKLLIALNNGKTVEVMADYANKGLLIWGGREPIAGLPLEEARKRTESLGLFPLASNVVHLFPYQLA</sequence>
<gene>
    <name evidence="1" type="ORF">HII27_21845</name>
</gene>
<name>A0ABR6RYY4_9ENTR</name>